<feature type="signal peptide" evidence="2">
    <location>
        <begin position="1"/>
        <end position="17"/>
    </location>
</feature>
<reference evidence="3 4" key="1">
    <citation type="journal article" date="2016" name="Nat. Commun.">
        <title>Ectomycorrhizal ecology is imprinted in the genome of the dominant symbiotic fungus Cenococcum geophilum.</title>
        <authorList>
            <consortium name="DOE Joint Genome Institute"/>
            <person name="Peter M."/>
            <person name="Kohler A."/>
            <person name="Ohm R.A."/>
            <person name="Kuo A."/>
            <person name="Krutzmann J."/>
            <person name="Morin E."/>
            <person name="Arend M."/>
            <person name="Barry K.W."/>
            <person name="Binder M."/>
            <person name="Choi C."/>
            <person name="Clum A."/>
            <person name="Copeland A."/>
            <person name="Grisel N."/>
            <person name="Haridas S."/>
            <person name="Kipfer T."/>
            <person name="LaButti K."/>
            <person name="Lindquist E."/>
            <person name="Lipzen A."/>
            <person name="Maire R."/>
            <person name="Meier B."/>
            <person name="Mihaltcheva S."/>
            <person name="Molinier V."/>
            <person name="Murat C."/>
            <person name="Poggeler S."/>
            <person name="Quandt C.A."/>
            <person name="Sperisen C."/>
            <person name="Tritt A."/>
            <person name="Tisserant E."/>
            <person name="Crous P.W."/>
            <person name="Henrissat B."/>
            <person name="Nehls U."/>
            <person name="Egli S."/>
            <person name="Spatafora J.W."/>
            <person name="Grigoriev I.V."/>
            <person name="Martin F.M."/>
        </authorList>
    </citation>
    <scope>NUCLEOTIDE SEQUENCE [LARGE SCALE GENOMIC DNA]</scope>
    <source>
        <strain evidence="3 4">CBS 207.34</strain>
    </source>
</reference>
<accession>A0A8E2ERG9</accession>
<proteinExistence type="predicted"/>
<keyword evidence="4" id="KW-1185">Reference proteome</keyword>
<keyword evidence="2" id="KW-0732">Signal</keyword>
<evidence type="ECO:0000256" key="1">
    <source>
        <dbReference type="SAM" id="MobiDB-lite"/>
    </source>
</evidence>
<dbReference type="Proteomes" id="UP000250140">
    <property type="component" value="Unassembled WGS sequence"/>
</dbReference>
<dbReference type="EMBL" id="KV750758">
    <property type="protein sequence ID" value="OCL03338.1"/>
    <property type="molecule type" value="Genomic_DNA"/>
</dbReference>
<feature type="region of interest" description="Disordered" evidence="1">
    <location>
        <begin position="93"/>
        <end position="147"/>
    </location>
</feature>
<name>A0A8E2ERG9_9PEZI</name>
<protein>
    <submittedName>
        <fullName evidence="3">Uncharacterized protein</fullName>
    </submittedName>
</protein>
<evidence type="ECO:0000313" key="4">
    <source>
        <dbReference type="Proteomes" id="UP000250140"/>
    </source>
</evidence>
<evidence type="ECO:0000313" key="3">
    <source>
        <dbReference type="EMBL" id="OCL03338.1"/>
    </source>
</evidence>
<gene>
    <name evidence="3" type="ORF">AOQ84DRAFT_419439</name>
</gene>
<feature type="chain" id="PRO_5034407779" evidence="2">
    <location>
        <begin position="18"/>
        <end position="166"/>
    </location>
</feature>
<sequence>MGIFDFWLLLDRLLGWAVRRLANSSRCFAHWGGGRGEAERAAALGEDGWQWCWQESLAGGGAAGGAAAGGAATAAAAASACCIAARNDKAKGAVPLPRRRTTGPMQTTGRLPLVSGARRDPKGCKGCEGSSRFGVASPPGRSMQSVEAFDQPCRSAGAWPGQPAVA</sequence>
<evidence type="ECO:0000256" key="2">
    <source>
        <dbReference type="SAM" id="SignalP"/>
    </source>
</evidence>
<organism evidence="3 4">
    <name type="scientific">Glonium stellatum</name>
    <dbReference type="NCBI Taxonomy" id="574774"/>
    <lineage>
        <taxon>Eukaryota</taxon>
        <taxon>Fungi</taxon>
        <taxon>Dikarya</taxon>
        <taxon>Ascomycota</taxon>
        <taxon>Pezizomycotina</taxon>
        <taxon>Dothideomycetes</taxon>
        <taxon>Pleosporomycetidae</taxon>
        <taxon>Gloniales</taxon>
        <taxon>Gloniaceae</taxon>
        <taxon>Glonium</taxon>
    </lineage>
</organism>
<dbReference type="AlphaFoldDB" id="A0A8E2ERG9"/>